<feature type="compositionally biased region" description="Basic and acidic residues" evidence="16">
    <location>
        <begin position="748"/>
        <end position="770"/>
    </location>
</feature>
<dbReference type="GO" id="GO:0030674">
    <property type="term" value="F:protein-macromolecule adaptor activity"/>
    <property type="evidence" value="ECO:0007669"/>
    <property type="project" value="InterPro"/>
</dbReference>
<evidence type="ECO:0000256" key="6">
    <source>
        <dbReference type="ARBA" id="ARBA00022443"/>
    </source>
</evidence>
<dbReference type="CDD" id="cd11774">
    <property type="entry name" value="SH3_Sla1p_2"/>
    <property type="match status" value="1"/>
</dbReference>
<keyword evidence="6 15" id="KW-0728">SH3 domain</keyword>
<evidence type="ECO:0000256" key="10">
    <source>
        <dbReference type="ARBA" id="ARBA00022737"/>
    </source>
</evidence>
<feature type="compositionally biased region" description="Basic and acidic residues" evidence="16">
    <location>
        <begin position="469"/>
        <end position="497"/>
    </location>
</feature>
<dbReference type="Gene3D" id="2.30.30.700">
    <property type="entry name" value="SLA1 homology domain 1"/>
    <property type="match status" value="1"/>
</dbReference>
<dbReference type="GO" id="GO:0005886">
    <property type="term" value="C:plasma membrane"/>
    <property type="evidence" value="ECO:0007669"/>
    <property type="project" value="UniProtKB-SubCell"/>
</dbReference>
<feature type="compositionally biased region" description="Low complexity" evidence="16">
    <location>
        <begin position="931"/>
        <end position="946"/>
    </location>
</feature>
<dbReference type="InterPro" id="IPR036028">
    <property type="entry name" value="SH3-like_dom_sf"/>
</dbReference>
<dbReference type="GO" id="GO:0030479">
    <property type="term" value="C:actin cortical patch"/>
    <property type="evidence" value="ECO:0007669"/>
    <property type="project" value="UniProtKB-SubCell"/>
</dbReference>
<dbReference type="Pfam" id="PF03983">
    <property type="entry name" value="SHD1"/>
    <property type="match status" value="1"/>
</dbReference>
<keyword evidence="13" id="KW-0009">Actin-binding</keyword>
<feature type="compositionally biased region" description="Polar residues" evidence="16">
    <location>
        <begin position="128"/>
        <end position="140"/>
    </location>
</feature>
<evidence type="ECO:0000256" key="7">
    <source>
        <dbReference type="ARBA" id="ARBA00022475"/>
    </source>
</evidence>
<reference evidence="18 19" key="1">
    <citation type="submission" date="2019-09" db="EMBL/GenBank/DDBJ databases">
        <title>The hologenome of the rock-dwelling lichen Lasallia pustulata.</title>
        <authorList>
            <person name="Greshake Tzovaras B."/>
            <person name="Segers F."/>
            <person name="Bicker A."/>
            <person name="Dal Grande F."/>
            <person name="Otte J."/>
            <person name="Hankeln T."/>
            <person name="Schmitt I."/>
            <person name="Ebersberger I."/>
        </authorList>
    </citation>
    <scope>NUCLEOTIDE SEQUENCE [LARGE SCALE GENOMIC DNA]</scope>
    <source>
        <strain evidence="18">A1-1</strain>
    </source>
</reference>
<feature type="region of interest" description="Disordered" evidence="16">
    <location>
        <begin position="931"/>
        <end position="998"/>
    </location>
</feature>
<dbReference type="GO" id="GO:0042802">
    <property type="term" value="F:identical protein binding"/>
    <property type="evidence" value="ECO:0007669"/>
    <property type="project" value="InterPro"/>
</dbReference>
<feature type="region of interest" description="Disordered" evidence="16">
    <location>
        <begin position="706"/>
        <end position="917"/>
    </location>
</feature>
<dbReference type="PANTHER" id="PTHR15735">
    <property type="entry name" value="FCH AND DOUBLE SH3 DOMAINS PROTEIN"/>
    <property type="match status" value="1"/>
</dbReference>
<evidence type="ECO:0000256" key="15">
    <source>
        <dbReference type="PROSITE-ProRule" id="PRU00192"/>
    </source>
</evidence>
<evidence type="ECO:0000256" key="4">
    <source>
        <dbReference type="ARBA" id="ARBA00007948"/>
    </source>
</evidence>
<evidence type="ECO:0000256" key="3">
    <source>
        <dbReference type="ARBA" id="ARBA00004413"/>
    </source>
</evidence>
<feature type="region of interest" description="Disordered" evidence="16">
    <location>
        <begin position="177"/>
        <end position="258"/>
    </location>
</feature>
<dbReference type="FunFam" id="2.30.30.700:FF:000001">
    <property type="entry name" value="Actin cytoskeleton-regulatory complex protein SLA1"/>
    <property type="match status" value="1"/>
</dbReference>
<evidence type="ECO:0000313" key="18">
    <source>
        <dbReference type="EMBL" id="KAA6409927.1"/>
    </source>
</evidence>
<keyword evidence="10" id="KW-0677">Repeat</keyword>
<dbReference type="PANTHER" id="PTHR15735:SF19">
    <property type="entry name" value="ACTIN CYTOSKELETON-REGULATORY COMPLEX PROTEIN SLA1"/>
    <property type="match status" value="1"/>
</dbReference>
<feature type="compositionally biased region" description="Low complexity" evidence="16">
    <location>
        <begin position="605"/>
        <end position="617"/>
    </location>
</feature>
<feature type="compositionally biased region" description="Polar residues" evidence="16">
    <location>
        <begin position="1202"/>
        <end position="1212"/>
    </location>
</feature>
<sequence length="1212" mass="130622">MVFLSIATALYDYQPQGENELAIREGDLLYIVEKGEDDWWKAKKKAPGEDEEEPVGLIPSNYVEEAQPTHRAKALYDYTRQTDEELSFTEDAALTVYETSDPDWTLVGLNGEYGFAPANYIEIIGEADSNSPPSVMSPRTSQREVDDEEPPTPGYVESPPQSPAAALAGIIHNQSALTSDTTQRSSSANSSLPPRPSHYTPDVSDEEAPPPSLPQRPPSQQIPLASTTVAPPRSPESPGIAASPPYNRATHQKSSTGATEFASGSYHLYSISEMVSVLGKKKKMPTTLGLNTATGNIMIAPEKSKDGPQQEWTAEKLTNYSIEGKHVFMELVRPSKSLDFHAGAKETAQEIVSALGDIAGAAKAEGLREVIAAGAGSKGGQKKGQVLCDFMAQGDDEVTVALGDDVIVIDDTKSEEWWMVRRLKNDKEGVVPSSYVEVTGIVPATAPSTSGLNAGRSTVEQNRLEEERLAKETARASRQRSGSDAKGSERNKRESKPAARSTSSVLTANPKPDTAKTRTWTDRSGSFKVEAEFIGLKDGKIHLHKLNGVKIAVPVVKMAVEDLEYVERKTGESLDDEKPLADIRRKGSQAARSGDRKKPQPAPSSPAAKPGASAQPKQPEYDWFEFFLKTGVSPYHCERYASNFNQDSMDESVLPDITPTVLRTLGLKEGDILRVMKYLDNKYNRISAKTKLRNVSFGDEDSIDTAKEADNGTTSPNGTVGGLFSGPGGTLRNNTRKGRPAPAVQTHDVVDPKVFKSKNAEEETRTDHSESAPIPTGSVSAPEKKLLDGFDDDAWDVKPSKQVPATSRPPPASTAPTPSAPVQSALTGSLAELSILSPPLQPAIGHNTGAQPQPQTQPTAQFQSPLQPQPQPQQQLGQQPQGLSLQPQFYGANPSFFSQLTKQQNGAPHQQANPPQAFPLQQNFTLQPFQQNSPQRQRPQAPQSLQLGPLIAPPPMRPLSAPKNMSQPSNFGPPPLQHQSTGSQNHSSLQSQVAPPGQSLNELSQMRLQQQQMQPQFQGQGFGQQDPSFGQYSNGIAPQQMGFGQLAHMQQQPPGIQSMQPYLNGQQTDSPFADPRPQQQTGGFQPMMPPATGFKPVMPQSNGMQSSSQAPQAPYQQPQPTGPINAFLPPALQPQSTGANGFGGRPAFGQPPPPVIPPMPQQASVAPLQPQKTGPAPPVRFGVSGEAKKLMPQATGRRANLLQATPQNPFGF</sequence>
<dbReference type="Proteomes" id="UP000324767">
    <property type="component" value="Unassembled WGS sequence"/>
</dbReference>
<evidence type="ECO:0000256" key="14">
    <source>
        <dbReference type="ARBA" id="ARBA00023212"/>
    </source>
</evidence>
<dbReference type="InterPro" id="IPR007131">
    <property type="entry name" value="SHD1"/>
</dbReference>
<dbReference type="InterPro" id="IPR035800">
    <property type="entry name" value="Sla1_SH3_1"/>
</dbReference>
<feature type="compositionally biased region" description="Pro residues" evidence="16">
    <location>
        <begin position="1149"/>
        <end position="1160"/>
    </location>
</feature>
<dbReference type="CDD" id="cd11773">
    <property type="entry name" value="SH3_Sla1p_1"/>
    <property type="match status" value="1"/>
</dbReference>
<keyword evidence="12" id="KW-0472">Membrane</keyword>
<feature type="domain" description="SH3" evidence="17">
    <location>
        <begin position="69"/>
        <end position="126"/>
    </location>
</feature>
<dbReference type="SUPFAM" id="SSF50044">
    <property type="entry name" value="SH3-domain"/>
    <property type="match status" value="3"/>
</dbReference>
<dbReference type="InterPro" id="IPR056996">
    <property type="entry name" value="PH_SLA1"/>
</dbReference>
<dbReference type="InterPro" id="IPR035821">
    <property type="entry name" value="Sla1_SH3_3"/>
</dbReference>
<dbReference type="InterPro" id="IPR013761">
    <property type="entry name" value="SAM/pointed_sf"/>
</dbReference>
<comment type="caution">
    <text evidence="18">The sequence shown here is derived from an EMBL/GenBank/DDBJ whole genome shotgun (WGS) entry which is preliminary data.</text>
</comment>
<evidence type="ECO:0000256" key="8">
    <source>
        <dbReference type="ARBA" id="ARBA00022490"/>
    </source>
</evidence>
<evidence type="ECO:0000256" key="16">
    <source>
        <dbReference type="SAM" id="MobiDB-lite"/>
    </source>
</evidence>
<dbReference type="EMBL" id="VXIT01000010">
    <property type="protein sequence ID" value="KAA6409927.1"/>
    <property type="molecule type" value="Genomic_DNA"/>
</dbReference>
<evidence type="ECO:0000256" key="12">
    <source>
        <dbReference type="ARBA" id="ARBA00023136"/>
    </source>
</evidence>
<dbReference type="OrthoDB" id="26539at2759"/>
<feature type="domain" description="SH3" evidence="17">
    <location>
        <begin position="2"/>
        <end position="68"/>
    </location>
</feature>
<feature type="compositionally biased region" description="Low complexity" evidence="16">
    <location>
        <begin position="850"/>
        <end position="889"/>
    </location>
</feature>
<evidence type="ECO:0000256" key="11">
    <source>
        <dbReference type="ARBA" id="ARBA00022753"/>
    </source>
</evidence>
<feature type="compositionally biased region" description="Polar residues" evidence="16">
    <location>
        <begin position="895"/>
        <end position="917"/>
    </location>
</feature>
<gene>
    <name evidence="18" type="ORF">FRX48_06540</name>
</gene>
<dbReference type="Gene3D" id="2.30.30.40">
    <property type="entry name" value="SH3 Domains"/>
    <property type="match status" value="3"/>
</dbReference>
<keyword evidence="7" id="KW-1003">Cell membrane</keyword>
<dbReference type="Pfam" id="PF00018">
    <property type="entry name" value="SH3_1"/>
    <property type="match status" value="2"/>
</dbReference>
<dbReference type="PRINTS" id="PR00452">
    <property type="entry name" value="SH3DOMAIN"/>
</dbReference>
<dbReference type="CDD" id="cd11775">
    <property type="entry name" value="SH3_Sla1p_3"/>
    <property type="match status" value="1"/>
</dbReference>
<evidence type="ECO:0000313" key="19">
    <source>
        <dbReference type="Proteomes" id="UP000324767"/>
    </source>
</evidence>
<dbReference type="SMART" id="SM00326">
    <property type="entry name" value="SH3"/>
    <property type="match status" value="3"/>
</dbReference>
<keyword evidence="11" id="KW-0967">Endosome</keyword>
<feature type="region of interest" description="Disordered" evidence="16">
    <location>
        <begin position="469"/>
        <end position="520"/>
    </location>
</feature>
<accession>A0A5M8PKI1</accession>
<feature type="compositionally biased region" description="Gly residues" evidence="16">
    <location>
        <begin position="719"/>
        <end position="729"/>
    </location>
</feature>
<evidence type="ECO:0000256" key="5">
    <source>
        <dbReference type="ARBA" id="ARBA00020357"/>
    </source>
</evidence>
<comment type="similarity">
    <text evidence="4">Belongs to the SLA1 family.</text>
</comment>
<keyword evidence="8" id="KW-0963">Cytoplasm</keyword>
<evidence type="ECO:0000256" key="2">
    <source>
        <dbReference type="ARBA" id="ARBA00004134"/>
    </source>
</evidence>
<dbReference type="Pfam" id="PF24081">
    <property type="entry name" value="PH_SLA1"/>
    <property type="match status" value="1"/>
</dbReference>
<name>A0A5M8PKI1_9LECA</name>
<dbReference type="GO" id="GO:0010008">
    <property type="term" value="C:endosome membrane"/>
    <property type="evidence" value="ECO:0007669"/>
    <property type="project" value="UniProtKB-SubCell"/>
</dbReference>
<protein>
    <recommendedName>
        <fullName evidence="5">Actin cytoskeleton-regulatory complex protein SLA1</fullName>
    </recommendedName>
</protein>
<evidence type="ECO:0000256" key="1">
    <source>
        <dbReference type="ARBA" id="ARBA00004125"/>
    </source>
</evidence>
<organism evidence="18 19">
    <name type="scientific">Lasallia pustulata</name>
    <dbReference type="NCBI Taxonomy" id="136370"/>
    <lineage>
        <taxon>Eukaryota</taxon>
        <taxon>Fungi</taxon>
        <taxon>Dikarya</taxon>
        <taxon>Ascomycota</taxon>
        <taxon>Pezizomycotina</taxon>
        <taxon>Lecanoromycetes</taxon>
        <taxon>OSLEUM clade</taxon>
        <taxon>Umbilicariomycetidae</taxon>
        <taxon>Umbilicariales</taxon>
        <taxon>Umbilicariaceae</taxon>
        <taxon>Lasallia</taxon>
    </lineage>
</organism>
<keyword evidence="9" id="KW-0254">Endocytosis</keyword>
<feature type="region of interest" description="Disordered" evidence="16">
    <location>
        <begin position="569"/>
        <end position="617"/>
    </location>
</feature>
<feature type="region of interest" description="Disordered" evidence="16">
    <location>
        <begin position="127"/>
        <end position="162"/>
    </location>
</feature>
<evidence type="ECO:0000259" key="17">
    <source>
        <dbReference type="PROSITE" id="PS50002"/>
    </source>
</evidence>
<proteinExistence type="inferred from homology"/>
<feature type="compositionally biased region" description="Basic and acidic residues" evidence="16">
    <location>
        <begin position="569"/>
        <end position="585"/>
    </location>
</feature>
<dbReference type="InterPro" id="IPR001452">
    <property type="entry name" value="SH3_domain"/>
</dbReference>
<dbReference type="GO" id="GO:0043130">
    <property type="term" value="F:ubiquitin binding"/>
    <property type="evidence" value="ECO:0007669"/>
    <property type="project" value="InterPro"/>
</dbReference>
<keyword evidence="14" id="KW-0206">Cytoskeleton</keyword>
<evidence type="ECO:0000256" key="13">
    <source>
        <dbReference type="ARBA" id="ARBA00023203"/>
    </source>
</evidence>
<dbReference type="Pfam" id="PF14604">
    <property type="entry name" value="SH3_9"/>
    <property type="match status" value="1"/>
</dbReference>
<dbReference type="Gene3D" id="1.10.150.50">
    <property type="entry name" value="Transcription Factor, Ets-1"/>
    <property type="match status" value="1"/>
</dbReference>
<evidence type="ECO:0000256" key="9">
    <source>
        <dbReference type="ARBA" id="ARBA00022583"/>
    </source>
</evidence>
<feature type="compositionally biased region" description="Low complexity" evidence="16">
    <location>
        <begin position="1105"/>
        <end position="1119"/>
    </location>
</feature>
<dbReference type="AlphaFoldDB" id="A0A5M8PKI1"/>
<comment type="subcellular location">
    <subcellularLocation>
        <location evidence="3">Cell membrane</location>
        <topology evidence="3">Peripheral membrane protein</topology>
        <orientation evidence="3">Cytoplasmic side</orientation>
    </subcellularLocation>
    <subcellularLocation>
        <location evidence="2">Cytoplasm</location>
        <location evidence="2">Cytoskeleton</location>
        <location evidence="2">Actin patch</location>
    </subcellularLocation>
    <subcellularLocation>
        <location evidence="1">Endosome membrane</location>
        <topology evidence="1">Peripheral membrane protein</topology>
        <orientation evidence="1">Cytoplasmic side</orientation>
    </subcellularLocation>
</comment>
<dbReference type="GO" id="GO:0003779">
    <property type="term" value="F:actin binding"/>
    <property type="evidence" value="ECO:0007669"/>
    <property type="project" value="UniProtKB-KW"/>
</dbReference>
<feature type="compositionally biased region" description="Polar residues" evidence="16">
    <location>
        <begin position="177"/>
        <end position="192"/>
    </location>
</feature>
<feature type="region of interest" description="Disordered" evidence="16">
    <location>
        <begin position="1064"/>
        <end position="1212"/>
    </location>
</feature>
<feature type="domain" description="SH3" evidence="17">
    <location>
        <begin position="379"/>
        <end position="441"/>
    </location>
</feature>
<dbReference type="PROSITE" id="PS50002">
    <property type="entry name" value="SH3"/>
    <property type="match status" value="3"/>
</dbReference>
<dbReference type="GO" id="GO:0006897">
    <property type="term" value="P:endocytosis"/>
    <property type="evidence" value="ECO:0007669"/>
    <property type="project" value="UniProtKB-KW"/>
</dbReference>
<feature type="compositionally biased region" description="Polar residues" evidence="16">
    <location>
        <begin position="977"/>
        <end position="998"/>
    </location>
</feature>